<dbReference type="AlphaFoldDB" id="A0A542Y2X1"/>
<evidence type="ECO:0000313" key="1">
    <source>
        <dbReference type="EMBL" id="TQL42425.1"/>
    </source>
</evidence>
<dbReference type="InterPro" id="IPR036412">
    <property type="entry name" value="HAD-like_sf"/>
</dbReference>
<accession>A0A542Y2X1</accession>
<dbReference type="Gene3D" id="3.40.50.1000">
    <property type="entry name" value="HAD superfamily/HAD-like"/>
    <property type="match status" value="1"/>
</dbReference>
<reference evidence="1 2" key="1">
    <citation type="submission" date="2019-06" db="EMBL/GenBank/DDBJ databases">
        <title>Sequencing the genomes of 1000 actinobacteria strains.</title>
        <authorList>
            <person name="Klenk H.-P."/>
        </authorList>
    </citation>
    <scope>NUCLEOTIDE SEQUENCE [LARGE SCALE GENOMIC DNA]</scope>
    <source>
        <strain evidence="1 2">DSM 8803</strain>
    </source>
</reference>
<keyword evidence="2" id="KW-1185">Reference proteome</keyword>
<sequence length="227" mass="23613">MTHRKAIVRSLPVLIFDFDGTVSLGDGPVLAYAAAVAAEAGAGPDFVAEVEARLGREYSEWVDDYDAVRGVAIERGVDDAALSRAYLASRAGLATPTAPVVAPAGLADFLAGVGAERRAERILLTNAPAIRLREALGALGLPEAFDRILTDAGKPMGLEALLDSLSPDRRVLSVGDVWRNDLAPAHARGQATALVGARPQAGAEPDLVGATVTDVLPGITRWLDDSA</sequence>
<dbReference type="InterPro" id="IPR023214">
    <property type="entry name" value="HAD_sf"/>
</dbReference>
<evidence type="ECO:0000313" key="2">
    <source>
        <dbReference type="Proteomes" id="UP000319094"/>
    </source>
</evidence>
<protein>
    <submittedName>
        <fullName evidence="1">FMN phosphatase YigB (HAD superfamily)</fullName>
    </submittedName>
</protein>
<organism evidence="1 2">
    <name type="scientific">Leucobacter komagatae</name>
    <dbReference type="NCBI Taxonomy" id="55969"/>
    <lineage>
        <taxon>Bacteria</taxon>
        <taxon>Bacillati</taxon>
        <taxon>Actinomycetota</taxon>
        <taxon>Actinomycetes</taxon>
        <taxon>Micrococcales</taxon>
        <taxon>Microbacteriaceae</taxon>
        <taxon>Leucobacter</taxon>
    </lineage>
</organism>
<dbReference type="Proteomes" id="UP000319094">
    <property type="component" value="Unassembled WGS sequence"/>
</dbReference>
<name>A0A542Y2X1_9MICO</name>
<dbReference type="RefSeq" id="WP_246055693.1">
    <property type="nucleotide sequence ID" value="NZ_BAAAUY010000007.1"/>
</dbReference>
<dbReference type="SUPFAM" id="SSF56784">
    <property type="entry name" value="HAD-like"/>
    <property type="match status" value="1"/>
</dbReference>
<proteinExistence type="predicted"/>
<dbReference type="EMBL" id="VFON01000001">
    <property type="protein sequence ID" value="TQL42425.1"/>
    <property type="molecule type" value="Genomic_DNA"/>
</dbReference>
<gene>
    <name evidence="1" type="ORF">FB468_0418</name>
</gene>
<comment type="caution">
    <text evidence="1">The sequence shown here is derived from an EMBL/GenBank/DDBJ whole genome shotgun (WGS) entry which is preliminary data.</text>
</comment>